<evidence type="ECO:0000256" key="1">
    <source>
        <dbReference type="PROSITE-ProRule" id="PRU00464"/>
    </source>
</evidence>
<accession>A0A0G1IK25</accession>
<feature type="domain" description="HIT" evidence="2">
    <location>
        <begin position="35"/>
        <end position="107"/>
    </location>
</feature>
<dbReference type="Pfam" id="PF01230">
    <property type="entry name" value="HIT"/>
    <property type="match status" value="1"/>
</dbReference>
<dbReference type="InterPro" id="IPR036265">
    <property type="entry name" value="HIT-like_sf"/>
</dbReference>
<sequence length="206" mass="23800">MDCVFCDRSQFEERLCGETKDFWIIATLGQITDGGYVLLAPKRHVECVGAMREPEIDSLNELLFKTRNALINEYSNRGIVFEHGIVCQTIKHAHLHLLPGTIDTLNVLLRIVQDFPPQKYLFSTVPSLTNLQSMYKDKPLPYLLGQDIMDSGFVICWNPLAPPQYLRIVVAEVLGRPERANWRTMDPEFDKKLWSETVKRLKPYFK</sequence>
<proteinExistence type="predicted"/>
<reference evidence="3 4" key="1">
    <citation type="journal article" date="2015" name="Nature">
        <title>rRNA introns, odd ribosomes, and small enigmatic genomes across a large radiation of phyla.</title>
        <authorList>
            <person name="Brown C.T."/>
            <person name="Hug L.A."/>
            <person name="Thomas B.C."/>
            <person name="Sharon I."/>
            <person name="Castelle C.J."/>
            <person name="Singh A."/>
            <person name="Wilkins M.J."/>
            <person name="Williams K.H."/>
            <person name="Banfield J.F."/>
        </authorList>
    </citation>
    <scope>NUCLEOTIDE SEQUENCE [LARGE SCALE GENOMIC DNA]</scope>
</reference>
<feature type="short sequence motif" description="Histidine triad motif" evidence="1">
    <location>
        <begin position="92"/>
        <end position="96"/>
    </location>
</feature>
<dbReference type="PROSITE" id="PS51084">
    <property type="entry name" value="HIT_2"/>
    <property type="match status" value="1"/>
</dbReference>
<evidence type="ECO:0000313" key="3">
    <source>
        <dbReference type="EMBL" id="KKT59726.1"/>
    </source>
</evidence>
<organism evidence="3 4">
    <name type="scientific">Candidatus Giovannonibacteria bacterium GW2011_GWA1_44_25</name>
    <dbReference type="NCBI Taxonomy" id="1618645"/>
    <lineage>
        <taxon>Bacteria</taxon>
        <taxon>Candidatus Giovannoniibacteriota</taxon>
    </lineage>
</organism>
<gene>
    <name evidence="3" type="ORF">UW53_C0008G0009</name>
</gene>
<dbReference type="AlphaFoldDB" id="A0A0G1IK25"/>
<dbReference type="EMBL" id="LCIR01000008">
    <property type="protein sequence ID" value="KKT59726.1"/>
    <property type="molecule type" value="Genomic_DNA"/>
</dbReference>
<dbReference type="GO" id="GO:0003824">
    <property type="term" value="F:catalytic activity"/>
    <property type="evidence" value="ECO:0007669"/>
    <property type="project" value="InterPro"/>
</dbReference>
<dbReference type="SUPFAM" id="SSF54197">
    <property type="entry name" value="HIT-like"/>
    <property type="match status" value="1"/>
</dbReference>
<evidence type="ECO:0000259" key="2">
    <source>
        <dbReference type="PROSITE" id="PS51084"/>
    </source>
</evidence>
<dbReference type="Proteomes" id="UP000034087">
    <property type="component" value="Unassembled WGS sequence"/>
</dbReference>
<dbReference type="InterPro" id="IPR011146">
    <property type="entry name" value="HIT-like"/>
</dbReference>
<comment type="caution">
    <text evidence="3">The sequence shown here is derived from an EMBL/GenBank/DDBJ whole genome shotgun (WGS) entry which is preliminary data.</text>
</comment>
<protein>
    <recommendedName>
        <fullName evidence="2">HIT domain-containing protein</fullName>
    </recommendedName>
</protein>
<dbReference type="Gene3D" id="3.30.428.10">
    <property type="entry name" value="HIT-like"/>
    <property type="match status" value="1"/>
</dbReference>
<name>A0A0G1IK25_9BACT</name>
<evidence type="ECO:0000313" key="4">
    <source>
        <dbReference type="Proteomes" id="UP000034087"/>
    </source>
</evidence>